<evidence type="ECO:0000256" key="1">
    <source>
        <dbReference type="SAM" id="SignalP"/>
    </source>
</evidence>
<feature type="chain" id="PRO_5028189238" evidence="1">
    <location>
        <begin position="33"/>
        <end position="132"/>
    </location>
</feature>
<proteinExistence type="predicted"/>
<keyword evidence="1" id="KW-0732">Signal</keyword>
<accession>A0A7D6ZZE6</accession>
<keyword evidence="3" id="KW-1185">Reference proteome</keyword>
<dbReference type="KEGG" id="nhu:H0264_08515"/>
<feature type="signal peptide" evidence="1">
    <location>
        <begin position="1"/>
        <end position="32"/>
    </location>
</feature>
<name>A0A7D6ZZE6_9NOCA</name>
<reference evidence="2 3" key="1">
    <citation type="submission" date="2020-07" db="EMBL/GenBank/DDBJ databases">
        <authorList>
            <person name="Zhuang K."/>
            <person name="Ran Y."/>
        </authorList>
    </citation>
    <scope>NUCLEOTIDE SEQUENCE [LARGE SCALE GENOMIC DNA]</scope>
    <source>
        <strain evidence="2 3">WCH-YHL-001</strain>
    </source>
</reference>
<organism evidence="2 3">
    <name type="scientific">Nocardia huaxiensis</name>
    <dbReference type="NCBI Taxonomy" id="2755382"/>
    <lineage>
        <taxon>Bacteria</taxon>
        <taxon>Bacillati</taxon>
        <taxon>Actinomycetota</taxon>
        <taxon>Actinomycetes</taxon>
        <taxon>Mycobacteriales</taxon>
        <taxon>Nocardiaceae</taxon>
        <taxon>Nocardia</taxon>
    </lineage>
</organism>
<dbReference type="RefSeq" id="WP_181583460.1">
    <property type="nucleotide sequence ID" value="NZ_CP059399.1"/>
</dbReference>
<dbReference type="EMBL" id="CP059399">
    <property type="protein sequence ID" value="QLY32289.1"/>
    <property type="molecule type" value="Genomic_DNA"/>
</dbReference>
<dbReference type="Proteomes" id="UP000515512">
    <property type="component" value="Chromosome"/>
</dbReference>
<evidence type="ECO:0000313" key="2">
    <source>
        <dbReference type="EMBL" id="QLY32289.1"/>
    </source>
</evidence>
<evidence type="ECO:0000313" key="3">
    <source>
        <dbReference type="Proteomes" id="UP000515512"/>
    </source>
</evidence>
<dbReference type="AlphaFoldDB" id="A0A7D6ZZE6"/>
<gene>
    <name evidence="2" type="ORF">H0264_08515</name>
</gene>
<sequence>MGNVNRAKDVRRLAAAALAAGALAVGGTVALAAPAAAGYDCPGGVFCGYDGRDGTGSMIFQYDSSCVLHDIGNGGVGDRLTSYWNRSGKTAWVYNWTGTYWQELATIPDGSRGNLPSSVDNIADAVKFCTPV</sequence>
<dbReference type="Pfam" id="PF03995">
    <property type="entry name" value="Inhibitor_I36"/>
    <property type="match status" value="1"/>
</dbReference>
<protein>
    <submittedName>
        <fullName evidence="2">Peptidase inhibitor family I36 protein</fullName>
    </submittedName>
</protein>